<evidence type="ECO:0000259" key="3">
    <source>
        <dbReference type="Pfam" id="PF00823"/>
    </source>
</evidence>
<feature type="domain" description="PPE" evidence="3">
    <location>
        <begin position="2"/>
        <end position="166"/>
    </location>
</feature>
<keyword evidence="2" id="KW-0472">Membrane</keyword>
<evidence type="ECO:0000256" key="2">
    <source>
        <dbReference type="SAM" id="Phobius"/>
    </source>
</evidence>
<dbReference type="SUPFAM" id="SSF140459">
    <property type="entry name" value="PE/PPE dimer-like"/>
    <property type="match status" value="1"/>
</dbReference>
<keyword evidence="2" id="KW-1133">Transmembrane helix</keyword>
<dbReference type="InterPro" id="IPR000030">
    <property type="entry name" value="PPE_dom"/>
</dbReference>
<dbReference type="PANTHER" id="PTHR46766:SF1">
    <property type="entry name" value="GLUTAMINE-RICH PROTEIN 2"/>
    <property type="match status" value="1"/>
</dbReference>
<evidence type="ECO:0000256" key="1">
    <source>
        <dbReference type="ARBA" id="ARBA00010652"/>
    </source>
</evidence>
<dbReference type="GO" id="GO:0052572">
    <property type="term" value="P:response to host immune response"/>
    <property type="evidence" value="ECO:0007669"/>
    <property type="project" value="TreeGrafter"/>
</dbReference>
<protein>
    <submittedName>
        <fullName evidence="4">PPE family protein</fullName>
    </submittedName>
</protein>
<keyword evidence="2" id="KW-0812">Transmembrane</keyword>
<gene>
    <name evidence="4" type="ORF">BZL29_4091</name>
</gene>
<dbReference type="EMBL" id="MVBN01000004">
    <property type="protein sequence ID" value="OOK74491.1"/>
    <property type="molecule type" value="Genomic_DNA"/>
</dbReference>
<comment type="similarity">
    <text evidence="1">Belongs to the mycobacterial PPE family.</text>
</comment>
<dbReference type="Proteomes" id="UP000188532">
    <property type="component" value="Unassembled WGS sequence"/>
</dbReference>
<dbReference type="STRING" id="1768.B1T50_09470"/>
<reference evidence="4 5" key="1">
    <citation type="submission" date="2017-02" db="EMBL/GenBank/DDBJ databases">
        <title>Complete genome sequences of Mycobacterium kansasii strains isolated from rhesus macaques.</title>
        <authorList>
            <person name="Panda A."/>
            <person name="Nagaraj S."/>
            <person name="Zhao X."/>
            <person name="Tettelin H."/>
            <person name="Detolla L.J."/>
        </authorList>
    </citation>
    <scope>NUCLEOTIDE SEQUENCE [LARGE SCALE GENOMIC DNA]</scope>
    <source>
        <strain evidence="4 5">11-3469</strain>
    </source>
</reference>
<sequence length="305" mass="30092">MNFSVSPPEINSARIFSGAGAGPMLAAAAAWDQLAGELGSAATAFSSVTSELVGSSWQGPAATAMASVAGSYLGWLSSAGAQAAQAGGQARIAAAAFEATRAATVHPAAVWANRSQLVSLVASDLLGFNAPAIAAVEAVYEQMWAQDVAAMFGYHAGASAAASALTPFIQFVQNPVAAGEALVAAAQAAVLSPPGRVSIFNAGLANVGVGNVGFGSVGDGNVGGAMLVVVMWGLGIWGVGILGRGTWGVSMWVRGISGCITSGRGIWGHTMWGWGMAGITTLVSGIPGSAISGSGTRVVIILGSG</sequence>
<name>A0A1V3X7P3_MYCKA</name>
<dbReference type="Gene3D" id="1.20.1260.20">
    <property type="entry name" value="PPE superfamily"/>
    <property type="match status" value="1"/>
</dbReference>
<evidence type="ECO:0000313" key="5">
    <source>
        <dbReference type="Proteomes" id="UP000188532"/>
    </source>
</evidence>
<feature type="transmembrane region" description="Helical" evidence="2">
    <location>
        <begin position="222"/>
        <end position="242"/>
    </location>
</feature>
<dbReference type="PANTHER" id="PTHR46766">
    <property type="entry name" value="GLUTAMINE-RICH PROTEIN 2"/>
    <property type="match status" value="1"/>
</dbReference>
<dbReference type="InterPro" id="IPR038332">
    <property type="entry name" value="PPE_sf"/>
</dbReference>
<dbReference type="AlphaFoldDB" id="A0A1V3X7P3"/>
<evidence type="ECO:0000313" key="4">
    <source>
        <dbReference type="EMBL" id="OOK74491.1"/>
    </source>
</evidence>
<organism evidence="4 5">
    <name type="scientific">Mycobacterium kansasii</name>
    <dbReference type="NCBI Taxonomy" id="1768"/>
    <lineage>
        <taxon>Bacteria</taxon>
        <taxon>Bacillati</taxon>
        <taxon>Actinomycetota</taxon>
        <taxon>Actinomycetes</taxon>
        <taxon>Mycobacteriales</taxon>
        <taxon>Mycobacteriaceae</taxon>
        <taxon>Mycobacterium</taxon>
    </lineage>
</organism>
<dbReference type="FunFam" id="1.20.1260.20:FF:000001">
    <property type="entry name" value="PPE family protein PPE41"/>
    <property type="match status" value="1"/>
</dbReference>
<dbReference type="Pfam" id="PF00823">
    <property type="entry name" value="PPE"/>
    <property type="match status" value="1"/>
</dbReference>
<comment type="caution">
    <text evidence="4">The sequence shown here is derived from an EMBL/GenBank/DDBJ whole genome shotgun (WGS) entry which is preliminary data.</text>
</comment>
<proteinExistence type="inferred from homology"/>
<accession>A0A1V3X7P3</accession>